<evidence type="ECO:0000313" key="15">
    <source>
        <dbReference type="Proteomes" id="UP000242205"/>
    </source>
</evidence>
<keyword evidence="4" id="KW-0597">Phosphoprotein</keyword>
<dbReference type="EC" id="2.7.13.3" evidence="3"/>
<evidence type="ECO:0000256" key="1">
    <source>
        <dbReference type="ARBA" id="ARBA00000085"/>
    </source>
</evidence>
<dbReference type="RefSeq" id="WP_102247248.1">
    <property type="nucleotide sequence ID" value="NZ_CP025682.1"/>
</dbReference>
<keyword evidence="7" id="KW-0547">Nucleotide-binding</keyword>
<dbReference type="PRINTS" id="PR00344">
    <property type="entry name" value="BCTRLSENSOR"/>
</dbReference>
<dbReference type="AlphaFoldDB" id="A0A2I6S7G6"/>
<dbReference type="Pfam" id="PF08521">
    <property type="entry name" value="2CSK_N"/>
    <property type="match status" value="1"/>
</dbReference>
<evidence type="ECO:0000256" key="6">
    <source>
        <dbReference type="ARBA" id="ARBA00022692"/>
    </source>
</evidence>
<keyword evidence="8 14" id="KW-0418">Kinase</keyword>
<comment type="catalytic activity">
    <reaction evidence="1">
        <text>ATP + protein L-histidine = ADP + protein N-phospho-L-histidine.</text>
        <dbReference type="EC" id="2.7.13.3"/>
    </reaction>
</comment>
<dbReference type="InterPro" id="IPR003594">
    <property type="entry name" value="HATPase_dom"/>
</dbReference>
<dbReference type="Gene3D" id="3.30.565.10">
    <property type="entry name" value="Histidine kinase-like ATPase, C-terminal domain"/>
    <property type="match status" value="1"/>
</dbReference>
<dbReference type="PROSITE" id="PS50109">
    <property type="entry name" value="HIS_KIN"/>
    <property type="match status" value="1"/>
</dbReference>
<evidence type="ECO:0000313" key="14">
    <source>
        <dbReference type="EMBL" id="AUN95182.1"/>
    </source>
</evidence>
<dbReference type="Pfam" id="PF02518">
    <property type="entry name" value="HATPase_c"/>
    <property type="match status" value="1"/>
</dbReference>
<accession>A0A2I6S7G6</accession>
<dbReference type="CDD" id="cd00082">
    <property type="entry name" value="HisKA"/>
    <property type="match status" value="1"/>
</dbReference>
<evidence type="ECO:0000256" key="7">
    <source>
        <dbReference type="ARBA" id="ARBA00022741"/>
    </source>
</evidence>
<evidence type="ECO:0000256" key="3">
    <source>
        <dbReference type="ARBA" id="ARBA00012438"/>
    </source>
</evidence>
<reference evidence="14 15" key="1">
    <citation type="submission" date="2018-01" db="EMBL/GenBank/DDBJ databases">
        <authorList>
            <person name="Fu G.-Y."/>
        </authorList>
    </citation>
    <scope>NUCLEOTIDE SEQUENCE [LARGE SCALE GENOMIC DNA]</scope>
    <source>
        <strain evidence="14 15">SY39</strain>
    </source>
</reference>
<dbReference type="SMART" id="SM00387">
    <property type="entry name" value="HATPase_c"/>
    <property type="match status" value="1"/>
</dbReference>
<dbReference type="PANTHER" id="PTHR45436">
    <property type="entry name" value="SENSOR HISTIDINE KINASE YKOH"/>
    <property type="match status" value="1"/>
</dbReference>
<keyword evidence="5" id="KW-0808">Transferase</keyword>
<dbReference type="Proteomes" id="UP000242205">
    <property type="component" value="Chromosome"/>
</dbReference>
<dbReference type="InterPro" id="IPR005467">
    <property type="entry name" value="His_kinase_dom"/>
</dbReference>
<keyword evidence="10" id="KW-1133">Transmembrane helix</keyword>
<protein>
    <recommendedName>
        <fullName evidence="3">histidine kinase</fullName>
        <ecNumber evidence="3">2.7.13.3</ecNumber>
    </recommendedName>
</protein>
<dbReference type="SUPFAM" id="SSF55874">
    <property type="entry name" value="ATPase domain of HSP90 chaperone/DNA topoisomerase II/histidine kinase"/>
    <property type="match status" value="1"/>
</dbReference>
<dbReference type="KEGG" id="atw:C0099_09720"/>
<dbReference type="Gene3D" id="1.10.287.130">
    <property type="match status" value="1"/>
</dbReference>
<evidence type="ECO:0000256" key="10">
    <source>
        <dbReference type="ARBA" id="ARBA00022989"/>
    </source>
</evidence>
<dbReference type="Pfam" id="PF00512">
    <property type="entry name" value="HisKA"/>
    <property type="match status" value="1"/>
</dbReference>
<keyword evidence="6" id="KW-0812">Transmembrane</keyword>
<evidence type="ECO:0000256" key="11">
    <source>
        <dbReference type="ARBA" id="ARBA00023012"/>
    </source>
</evidence>
<dbReference type="InterPro" id="IPR003661">
    <property type="entry name" value="HisK_dim/P_dom"/>
</dbReference>
<proteinExistence type="predicted"/>
<keyword evidence="9" id="KW-0067">ATP-binding</keyword>
<dbReference type="OrthoDB" id="8583694at2"/>
<sequence length="461" mass="49296">MRSIRSRVMFSVLGLLAVALTVLSAKGYLDARHETEELFDAQLARSARLISGMLDAGFDPGRREAVQRALDAAISRSASAEAGHRYETKLAFLLLDADGTVLLESASAPAGLRDTLPGARVPPGYHDVRAGGHRWRVFALGDDSGRQVLVAEREDVRGELIGSITLRGLLPDAVGLPLIALLVWLAISWGLKPLANMVAMIRARDPERLTPLTLAPLPAELEPVVAALNRLLTQVDTVLARERRFIADAAHELRTPLAVLRIHAQNAADAADPADREEALGHLRAGVDRATRVISQLLTLARLEPEGGVQRAPVDLRAFVRAELAELVPLALQRQQEVSFEAPEGGDYHACCDAGSIGILLQNLIGNAVQYAPQGGTIRVALEPGEQVVRILVEDNGTGVPEAVRHRLTERFFRAGAGAGAGLGLAIVQRIVHLHGGNILFGEAKSGGLRVVVALPREATV</sequence>
<dbReference type="SMART" id="SM00388">
    <property type="entry name" value="HisKA"/>
    <property type="match status" value="1"/>
</dbReference>
<dbReference type="PANTHER" id="PTHR45436:SF14">
    <property type="entry name" value="SENSOR PROTEIN QSEC"/>
    <property type="match status" value="1"/>
</dbReference>
<dbReference type="EMBL" id="CP025682">
    <property type="protein sequence ID" value="AUN95182.1"/>
    <property type="molecule type" value="Genomic_DNA"/>
</dbReference>
<dbReference type="InterPro" id="IPR004358">
    <property type="entry name" value="Sig_transdc_His_kin-like_C"/>
</dbReference>
<comment type="subcellular location">
    <subcellularLocation>
        <location evidence="2">Membrane</location>
        <topology evidence="2">Multi-pass membrane protein</topology>
    </subcellularLocation>
</comment>
<feature type="domain" description="Histidine kinase" evidence="13">
    <location>
        <begin position="248"/>
        <end position="459"/>
    </location>
</feature>
<keyword evidence="12" id="KW-0472">Membrane</keyword>
<dbReference type="InterPro" id="IPR036890">
    <property type="entry name" value="HATPase_C_sf"/>
</dbReference>
<dbReference type="GO" id="GO:0005524">
    <property type="term" value="F:ATP binding"/>
    <property type="evidence" value="ECO:0007669"/>
    <property type="project" value="UniProtKB-KW"/>
</dbReference>
<evidence type="ECO:0000256" key="9">
    <source>
        <dbReference type="ARBA" id="ARBA00022840"/>
    </source>
</evidence>
<keyword evidence="11" id="KW-0902">Two-component regulatory system</keyword>
<dbReference type="InterPro" id="IPR013727">
    <property type="entry name" value="2CSK_N"/>
</dbReference>
<organism evidence="14 15">
    <name type="scientific">Pseudazoarcus pumilus</name>
    <dbReference type="NCBI Taxonomy" id="2067960"/>
    <lineage>
        <taxon>Bacteria</taxon>
        <taxon>Pseudomonadati</taxon>
        <taxon>Pseudomonadota</taxon>
        <taxon>Betaproteobacteria</taxon>
        <taxon>Rhodocyclales</taxon>
        <taxon>Zoogloeaceae</taxon>
        <taxon>Pseudazoarcus</taxon>
    </lineage>
</organism>
<dbReference type="SUPFAM" id="SSF47384">
    <property type="entry name" value="Homodimeric domain of signal transducing histidine kinase"/>
    <property type="match status" value="1"/>
</dbReference>
<dbReference type="GO" id="GO:0005886">
    <property type="term" value="C:plasma membrane"/>
    <property type="evidence" value="ECO:0007669"/>
    <property type="project" value="TreeGrafter"/>
</dbReference>
<dbReference type="InterPro" id="IPR036097">
    <property type="entry name" value="HisK_dim/P_sf"/>
</dbReference>
<dbReference type="InterPro" id="IPR050428">
    <property type="entry name" value="TCS_sensor_his_kinase"/>
</dbReference>
<name>A0A2I6S7G6_9RHOO</name>
<evidence type="ECO:0000256" key="2">
    <source>
        <dbReference type="ARBA" id="ARBA00004141"/>
    </source>
</evidence>
<keyword evidence="15" id="KW-1185">Reference proteome</keyword>
<gene>
    <name evidence="14" type="ORF">C0099_09720</name>
</gene>
<evidence type="ECO:0000256" key="8">
    <source>
        <dbReference type="ARBA" id="ARBA00022777"/>
    </source>
</evidence>
<evidence type="ECO:0000256" key="4">
    <source>
        <dbReference type="ARBA" id="ARBA00022553"/>
    </source>
</evidence>
<dbReference type="GO" id="GO:0000155">
    <property type="term" value="F:phosphorelay sensor kinase activity"/>
    <property type="evidence" value="ECO:0007669"/>
    <property type="project" value="InterPro"/>
</dbReference>
<dbReference type="CDD" id="cd00075">
    <property type="entry name" value="HATPase"/>
    <property type="match status" value="1"/>
</dbReference>
<evidence type="ECO:0000259" key="13">
    <source>
        <dbReference type="PROSITE" id="PS50109"/>
    </source>
</evidence>
<evidence type="ECO:0000256" key="12">
    <source>
        <dbReference type="ARBA" id="ARBA00023136"/>
    </source>
</evidence>
<evidence type="ECO:0000256" key="5">
    <source>
        <dbReference type="ARBA" id="ARBA00022679"/>
    </source>
</evidence>